<dbReference type="InterPro" id="IPR050879">
    <property type="entry name" value="Acyltransferase_3"/>
</dbReference>
<feature type="domain" description="Acyltransferase 3" evidence="2">
    <location>
        <begin position="4"/>
        <end position="315"/>
    </location>
</feature>
<feature type="transmembrane region" description="Helical" evidence="1">
    <location>
        <begin position="140"/>
        <end position="158"/>
    </location>
</feature>
<dbReference type="GO" id="GO:0000271">
    <property type="term" value="P:polysaccharide biosynthetic process"/>
    <property type="evidence" value="ECO:0007669"/>
    <property type="project" value="TreeGrafter"/>
</dbReference>
<dbReference type="GO" id="GO:0016747">
    <property type="term" value="F:acyltransferase activity, transferring groups other than amino-acyl groups"/>
    <property type="evidence" value="ECO:0007669"/>
    <property type="project" value="InterPro"/>
</dbReference>
<dbReference type="AlphaFoldDB" id="A0A7G8YVN0"/>
<dbReference type="Proteomes" id="UP000515277">
    <property type="component" value="Chromosome"/>
</dbReference>
<dbReference type="PANTHER" id="PTHR23028:SF53">
    <property type="entry name" value="ACYL_TRANSF_3 DOMAIN-CONTAINING PROTEIN"/>
    <property type="match status" value="1"/>
</dbReference>
<dbReference type="GO" id="GO:0016020">
    <property type="term" value="C:membrane"/>
    <property type="evidence" value="ECO:0007669"/>
    <property type="project" value="TreeGrafter"/>
</dbReference>
<protein>
    <submittedName>
        <fullName evidence="3">Acyltransferase</fullName>
    </submittedName>
</protein>
<keyword evidence="1" id="KW-0812">Transmembrane</keyword>
<keyword evidence="3" id="KW-0808">Transferase</keyword>
<feature type="transmembrane region" description="Helical" evidence="1">
    <location>
        <begin position="165"/>
        <end position="182"/>
    </location>
</feature>
<dbReference type="Pfam" id="PF01757">
    <property type="entry name" value="Acyl_transf_3"/>
    <property type="match status" value="1"/>
</dbReference>
<feature type="transmembrane region" description="Helical" evidence="1">
    <location>
        <begin position="296"/>
        <end position="317"/>
    </location>
</feature>
<dbReference type="EMBL" id="CP060201">
    <property type="protein sequence ID" value="QNH80655.1"/>
    <property type="molecule type" value="Genomic_DNA"/>
</dbReference>
<sequence length="339" mass="38052">MNRNNSFDLIRHLAALAVLISHHYVLSGLKEPNIQDFTSPGQLAVIFFFSISGFLITQSFVHSTSFYSYIKKRIARIFPALIGCSFIMVYIASSIFGKNNGWDYLISIEALTDFLKISALGRANIENITSNFIFSDSFNGSLWTLKIEFTFYIILALALRTLPGVTMPLIMTLAFCIMAYTASNSTHPLAPKLLIYSSVGIAFFFGSTLHYYKNIFSSKKTKIYLCLFSIALIASTLKTEFSSIFSNIGFSLLILSVGTLYTDRIIKSKFDISYGMYLYAFPVQQLLINATELGFYSSLFLSIIAVIILATCSWLFIEKPALNFVHMKARTKSNPPVTR</sequence>
<accession>A0A7G8YVN0</accession>
<evidence type="ECO:0000259" key="2">
    <source>
        <dbReference type="Pfam" id="PF01757"/>
    </source>
</evidence>
<dbReference type="InterPro" id="IPR002656">
    <property type="entry name" value="Acyl_transf_3_dom"/>
</dbReference>
<feature type="transmembrane region" description="Helical" evidence="1">
    <location>
        <begin position="43"/>
        <end position="62"/>
    </location>
</feature>
<keyword evidence="1" id="KW-0472">Membrane</keyword>
<evidence type="ECO:0000256" key="1">
    <source>
        <dbReference type="SAM" id="Phobius"/>
    </source>
</evidence>
<feature type="transmembrane region" description="Helical" evidence="1">
    <location>
        <begin position="194"/>
        <end position="212"/>
    </location>
</feature>
<organism evidence="3 4">
    <name type="scientific">Pseudomonas protegens</name>
    <dbReference type="NCBI Taxonomy" id="380021"/>
    <lineage>
        <taxon>Bacteria</taxon>
        <taxon>Pseudomonadati</taxon>
        <taxon>Pseudomonadota</taxon>
        <taxon>Gammaproteobacteria</taxon>
        <taxon>Pseudomonadales</taxon>
        <taxon>Pseudomonadaceae</taxon>
        <taxon>Pseudomonas</taxon>
    </lineage>
</organism>
<keyword evidence="1" id="KW-1133">Transmembrane helix</keyword>
<reference evidence="4" key="1">
    <citation type="journal article" date="2020" name="Microbiol. Resour. Announc.">
        <title>Complete genome sequences of four natural Pseudomonas isolates that catabolize a wide range of aromatic compounds relevant to lignin valorization.</title>
        <authorList>
            <person name="Hatmaker E.A."/>
            <person name="Presley G."/>
            <person name="Cannon O."/>
            <person name="Guss A.M."/>
            <person name="Elkins J.G."/>
        </authorList>
    </citation>
    <scope>NUCLEOTIDE SEQUENCE [LARGE SCALE GENOMIC DNA]</scope>
    <source>
        <strain evidence="4">H1F5C</strain>
    </source>
</reference>
<gene>
    <name evidence="3" type="ORF">GGI48_13315</name>
</gene>
<feature type="transmembrane region" description="Helical" evidence="1">
    <location>
        <begin position="244"/>
        <end position="262"/>
    </location>
</feature>
<name>A0A7G8YVN0_9PSED</name>
<dbReference type="PANTHER" id="PTHR23028">
    <property type="entry name" value="ACETYLTRANSFERASE"/>
    <property type="match status" value="1"/>
</dbReference>
<evidence type="ECO:0000313" key="4">
    <source>
        <dbReference type="Proteomes" id="UP000515277"/>
    </source>
</evidence>
<evidence type="ECO:0000313" key="3">
    <source>
        <dbReference type="EMBL" id="QNH80655.1"/>
    </source>
</evidence>
<proteinExistence type="predicted"/>
<keyword evidence="3" id="KW-0012">Acyltransferase</keyword>
<feature type="transmembrane region" description="Helical" evidence="1">
    <location>
        <begin position="74"/>
        <end position="96"/>
    </location>
</feature>